<dbReference type="GO" id="GO:0005509">
    <property type="term" value="F:calcium ion binding"/>
    <property type="evidence" value="ECO:0007669"/>
    <property type="project" value="UniProtKB-UniRule"/>
</dbReference>
<dbReference type="SUPFAM" id="SSF49313">
    <property type="entry name" value="Cadherin-like"/>
    <property type="match status" value="8"/>
</dbReference>
<evidence type="ECO:0000256" key="5">
    <source>
        <dbReference type="ARBA" id="ARBA00022692"/>
    </source>
</evidence>
<evidence type="ECO:0000256" key="11">
    <source>
        <dbReference type="ARBA" id="ARBA00022949"/>
    </source>
</evidence>
<keyword evidence="5 21" id="KW-0812">Transmembrane</keyword>
<keyword evidence="8" id="KW-0221">Differentiation</keyword>
<dbReference type="CDD" id="cd11304">
    <property type="entry name" value="Cadherin_repeat"/>
    <property type="match status" value="8"/>
</dbReference>
<feature type="domain" description="Cadherin" evidence="22">
    <location>
        <begin position="272"/>
        <end position="384"/>
    </location>
</feature>
<evidence type="ECO:0000256" key="14">
    <source>
        <dbReference type="ARBA" id="ARBA00023273"/>
    </source>
</evidence>
<feature type="domain" description="Cadherin" evidence="22">
    <location>
        <begin position="151"/>
        <end position="271"/>
    </location>
</feature>
<evidence type="ECO:0000256" key="7">
    <source>
        <dbReference type="ARBA" id="ARBA00022737"/>
    </source>
</evidence>
<dbReference type="PANTHER" id="PTHR24026">
    <property type="entry name" value="FAT ATYPICAL CADHERIN-RELATED"/>
    <property type="match status" value="1"/>
</dbReference>
<keyword evidence="13 21" id="KW-0472">Membrane</keyword>
<comment type="function">
    <text evidence="15">Intermicrovillar adhesion molecule that forms, via its extracellular domain, calcium-dependent heterophilic complexes with CDHR5 on adjacent microvilli. Thereby, controls the packing of microvilli at the apical membrane of epithelial cells. Through its cytoplasmic domain, interacts with microvillus cytoplasmic proteins to form the intermicrovillar adhesion complex/IMAC. This complex plays a central role in microvilli and epithelial brush border differentiation. May also play a role in cell-cell adhesion and contact inhibition in epithelial cells.</text>
</comment>
<feature type="domain" description="Cadherin" evidence="22">
    <location>
        <begin position="513"/>
        <end position="617"/>
    </location>
</feature>
<gene>
    <name evidence="23" type="ORF">GDO81_010530</name>
</gene>
<feature type="compositionally biased region" description="Basic and acidic residues" evidence="20">
    <location>
        <begin position="1295"/>
        <end position="1310"/>
    </location>
</feature>
<keyword evidence="4" id="KW-0597">Phosphoprotein</keyword>
<dbReference type="InterPro" id="IPR015919">
    <property type="entry name" value="Cadherin-like_sf"/>
</dbReference>
<feature type="region of interest" description="Disordered" evidence="20">
    <location>
        <begin position="1295"/>
        <end position="1334"/>
    </location>
</feature>
<evidence type="ECO:0000256" key="18">
    <source>
        <dbReference type="ARBA" id="ARBA00067497"/>
    </source>
</evidence>
<evidence type="ECO:0000256" key="17">
    <source>
        <dbReference type="ARBA" id="ARBA00064960"/>
    </source>
</evidence>
<dbReference type="InterPro" id="IPR020894">
    <property type="entry name" value="Cadherin_CS"/>
</dbReference>
<evidence type="ECO:0000313" key="23">
    <source>
        <dbReference type="EMBL" id="KAG8578562.1"/>
    </source>
</evidence>
<keyword evidence="10" id="KW-0130">Cell adhesion</keyword>
<dbReference type="PROSITE" id="PS50268">
    <property type="entry name" value="CADHERIN_2"/>
    <property type="match status" value="9"/>
</dbReference>
<keyword evidence="11" id="KW-0965">Cell junction</keyword>
<evidence type="ECO:0000259" key="22">
    <source>
        <dbReference type="PROSITE" id="PS50268"/>
    </source>
</evidence>
<feature type="domain" description="Cadherin" evidence="22">
    <location>
        <begin position="617"/>
        <end position="726"/>
    </location>
</feature>
<feature type="transmembrane region" description="Helical" evidence="21">
    <location>
        <begin position="1185"/>
        <end position="1210"/>
    </location>
</feature>
<evidence type="ECO:0000256" key="3">
    <source>
        <dbReference type="ARBA" id="ARBA00022475"/>
    </source>
</evidence>
<keyword evidence="6" id="KW-0732">Signal</keyword>
<dbReference type="FunFam" id="2.60.40.60:FF:000221">
    <property type="entry name" value="Cadherin related family member 2"/>
    <property type="match status" value="1"/>
</dbReference>
<feature type="domain" description="Cadherin" evidence="22">
    <location>
        <begin position="971"/>
        <end position="1098"/>
    </location>
</feature>
<dbReference type="FunFam" id="2.60.40.60:FF:000101">
    <property type="entry name" value="FAT atypical cadherin 4"/>
    <property type="match status" value="1"/>
</dbReference>
<dbReference type="Gene3D" id="2.60.40.60">
    <property type="entry name" value="Cadherins"/>
    <property type="match status" value="9"/>
</dbReference>
<evidence type="ECO:0000256" key="4">
    <source>
        <dbReference type="ARBA" id="ARBA00022553"/>
    </source>
</evidence>
<evidence type="ECO:0000256" key="19">
    <source>
        <dbReference type="PROSITE-ProRule" id="PRU00043"/>
    </source>
</evidence>
<evidence type="ECO:0000256" key="9">
    <source>
        <dbReference type="ARBA" id="ARBA00022837"/>
    </source>
</evidence>
<proteinExistence type="predicted"/>
<comment type="subcellular location">
    <subcellularLocation>
        <location evidence="1">Apical cell membrane</location>
        <topology evidence="1">Single-pass type I membrane protein</topology>
    </subcellularLocation>
    <subcellularLocation>
        <location evidence="2">Cell junction</location>
    </subcellularLocation>
    <subcellularLocation>
        <location evidence="16">Cell projection</location>
        <location evidence="16">Microvillus membrane</location>
        <topology evidence="16">Single-pass type I membrane protein</topology>
    </subcellularLocation>
</comment>
<name>A0AAV7C0S1_ENGPU</name>
<dbReference type="FunFam" id="2.60.40.60:FF:000252">
    <property type="entry name" value="Cadherin related family member 2"/>
    <property type="match status" value="1"/>
</dbReference>
<dbReference type="Proteomes" id="UP000824782">
    <property type="component" value="Unassembled WGS sequence"/>
</dbReference>
<feature type="compositionally biased region" description="Polar residues" evidence="20">
    <location>
        <begin position="1318"/>
        <end position="1334"/>
    </location>
</feature>
<keyword evidence="9 19" id="KW-0106">Calcium</keyword>
<evidence type="ECO:0000256" key="21">
    <source>
        <dbReference type="SAM" id="Phobius"/>
    </source>
</evidence>
<evidence type="ECO:0000313" key="24">
    <source>
        <dbReference type="Proteomes" id="UP000824782"/>
    </source>
</evidence>
<comment type="subunit">
    <text evidence="17">Part of the IMAC/intermicrovillar adhesion complex/intermicrovillar tip-link complex composed of ANKS4B, MYO7B, USH1C, CDHR2 and CDHR5. Interacts with MAST2. Interacts (via cytoplasmic domain) with USH1C and MYO7B; required for proper localization of CDHR2 to microvilli tips and its function in brush border differentiation.</text>
</comment>
<dbReference type="InterPro" id="IPR002126">
    <property type="entry name" value="Cadherin-like_dom"/>
</dbReference>
<dbReference type="FunFam" id="2.60.40.60:FF:000094">
    <property type="entry name" value="protocadherin gamma-C4 isoform X2"/>
    <property type="match status" value="1"/>
</dbReference>
<evidence type="ECO:0000256" key="10">
    <source>
        <dbReference type="ARBA" id="ARBA00022889"/>
    </source>
</evidence>
<feature type="domain" description="Cadherin" evidence="22">
    <location>
        <begin position="727"/>
        <end position="841"/>
    </location>
</feature>
<dbReference type="GO" id="GO:0007156">
    <property type="term" value="P:homophilic cell adhesion via plasma membrane adhesion molecules"/>
    <property type="evidence" value="ECO:0007669"/>
    <property type="project" value="InterPro"/>
</dbReference>
<evidence type="ECO:0000256" key="6">
    <source>
        <dbReference type="ARBA" id="ARBA00022729"/>
    </source>
</evidence>
<dbReference type="EMBL" id="WNYA01000004">
    <property type="protein sequence ID" value="KAG8578562.1"/>
    <property type="molecule type" value="Genomic_DNA"/>
</dbReference>
<evidence type="ECO:0000256" key="12">
    <source>
        <dbReference type="ARBA" id="ARBA00022989"/>
    </source>
</evidence>
<keyword evidence="24" id="KW-1185">Reference proteome</keyword>
<feature type="domain" description="Cadherin" evidence="22">
    <location>
        <begin position="60"/>
        <end position="150"/>
    </location>
</feature>
<evidence type="ECO:0000256" key="20">
    <source>
        <dbReference type="SAM" id="MobiDB-lite"/>
    </source>
</evidence>
<dbReference type="FunFam" id="2.60.40.60:FF:000098">
    <property type="entry name" value="cadherin-23 isoform X1"/>
    <property type="match status" value="1"/>
</dbReference>
<dbReference type="PRINTS" id="PR00205">
    <property type="entry name" value="CADHERIN"/>
</dbReference>
<keyword evidence="7" id="KW-0677">Repeat</keyword>
<dbReference type="GO" id="GO:0030154">
    <property type="term" value="P:cell differentiation"/>
    <property type="evidence" value="ECO:0007669"/>
    <property type="project" value="UniProtKB-KW"/>
</dbReference>
<dbReference type="GO" id="GO:0060429">
    <property type="term" value="P:epithelium development"/>
    <property type="evidence" value="ECO:0007669"/>
    <property type="project" value="UniProtKB-ARBA"/>
</dbReference>
<comment type="caution">
    <text evidence="23">The sequence shown here is derived from an EMBL/GenBank/DDBJ whole genome shotgun (WGS) entry which is preliminary data.</text>
</comment>
<protein>
    <recommendedName>
        <fullName evidence="18">Cadherin-related family member 2</fullName>
    </recommendedName>
</protein>
<feature type="domain" description="Cadherin" evidence="22">
    <location>
        <begin position="843"/>
        <end position="961"/>
    </location>
</feature>
<dbReference type="Pfam" id="PF00028">
    <property type="entry name" value="Cadherin"/>
    <property type="match status" value="5"/>
</dbReference>
<dbReference type="SMART" id="SM00112">
    <property type="entry name" value="CA"/>
    <property type="match status" value="8"/>
</dbReference>
<dbReference type="FunFam" id="2.60.40.60:FF:000168">
    <property type="entry name" value="Cadherin-related family member 2"/>
    <property type="match status" value="1"/>
</dbReference>
<keyword evidence="12 21" id="KW-1133">Transmembrane helix</keyword>
<keyword evidence="14" id="KW-0966">Cell projection</keyword>
<dbReference type="GO" id="GO:0031528">
    <property type="term" value="C:microvillus membrane"/>
    <property type="evidence" value="ECO:0007669"/>
    <property type="project" value="UniProtKB-SubCell"/>
</dbReference>
<evidence type="ECO:0000256" key="8">
    <source>
        <dbReference type="ARBA" id="ARBA00022782"/>
    </source>
</evidence>
<reference evidence="23" key="1">
    <citation type="thesis" date="2020" institute="ProQuest LLC" country="789 East Eisenhower Parkway, Ann Arbor, MI, USA">
        <title>Comparative Genomics and Chromosome Evolution.</title>
        <authorList>
            <person name="Mudd A.B."/>
        </authorList>
    </citation>
    <scope>NUCLEOTIDE SEQUENCE</scope>
    <source>
        <strain evidence="23">237g6f4</strain>
        <tissue evidence="23">Blood</tissue>
    </source>
</reference>
<dbReference type="PROSITE" id="PS00232">
    <property type="entry name" value="CADHERIN_1"/>
    <property type="match status" value="5"/>
</dbReference>
<keyword evidence="3" id="KW-1003">Cell membrane</keyword>
<evidence type="ECO:0000256" key="1">
    <source>
        <dbReference type="ARBA" id="ARBA00004247"/>
    </source>
</evidence>
<dbReference type="PANTHER" id="PTHR24026:SF133">
    <property type="entry name" value="CADHERIN-RELATED FAMILY MEMBER 2"/>
    <property type="match status" value="1"/>
</dbReference>
<organism evidence="23 24">
    <name type="scientific">Engystomops pustulosus</name>
    <name type="common">Tungara frog</name>
    <name type="synonym">Physalaemus pustulosus</name>
    <dbReference type="NCBI Taxonomy" id="76066"/>
    <lineage>
        <taxon>Eukaryota</taxon>
        <taxon>Metazoa</taxon>
        <taxon>Chordata</taxon>
        <taxon>Craniata</taxon>
        <taxon>Vertebrata</taxon>
        <taxon>Euteleostomi</taxon>
        <taxon>Amphibia</taxon>
        <taxon>Batrachia</taxon>
        <taxon>Anura</taxon>
        <taxon>Neobatrachia</taxon>
        <taxon>Hyloidea</taxon>
        <taxon>Leptodactylidae</taxon>
        <taxon>Leiuperinae</taxon>
        <taxon>Engystomops</taxon>
    </lineage>
</organism>
<dbReference type="GO" id="GO:0070161">
    <property type="term" value="C:anchoring junction"/>
    <property type="evidence" value="ECO:0007669"/>
    <property type="project" value="UniProtKB-SubCell"/>
</dbReference>
<sequence length="1334" mass="146530">MNLTCHHNSSELQNIEHIQDTNAGKMIWFLFLLPFLLMNGGCQVTANRRPVFNGRPFELVSEDTPVGSIVFTIDATDEDLNDILTYGITGADSFYFSCNQSSGETTLVLQLDFEVKQSHSIIQTVFDGLELVQRVFIVQVTDCNDNAPVFYGLPYAVEIPENMPLDSVICNVTAEDYDNEKLIPVTITIEEVIPSSDTDLFYIKDLSDKAPKTANIRLNGTLDFNRKSTFYQLILNATDLGGPLHNTFIYQSTTAYVSVKVVDVPDLDPEFIGAPYMSSIYEHSPLGQSVVTVSAIDGDRGIRDDIFYYIKTGSPMSDLFNISINGEISVAGDIDREALLEDGEQIILQVVAQEKNLNIHGQNATANTSVTIRIMDINDNKPQFYNCDVTDCDFTKGPVDSFFGEIEEHSSVRVPVANLTITAHDPDKDQNGAFYLYLRGKDSDCFTVSPQRITNTGMVQILVKDSAAIDYERVHQMEVEVVANDTGLVNDCCSFAFVTIDLIDINDHTPKFDDATYKLKIEEHSPGGSVLGTITATDPDSGDYGKITYSLLPESILNLFQVNSISGTITVVNGDLLDRERTPFYYATLRAQDGMNATGTTLLEIELLDINDCTPVAIGVYNIFVKENIDDVSIQLEATDNDEPGNNNSMIEYEIEPSEFSGNFTINVTTGLITSLGPLDREAIDVSEIGRIILTVKLYDLGIPSLSSYVNVTINVEDLNDNGPIFNKAEYTFFVNESTPGANIGNVKARDKDQTELNNRISFSISQGGSGNFIIRGQREALGQYIGILTLSDPYLQLDYEQQTNYTLIIEAEDNGVDSTNTANATVIVQVLDLNDEPPFIDPSSLKDIFIFENQTGEPQNIATLNATDPDTIHDLEFQQLSMSCFKNEKDVGSICYDWLWLAPNGQLFVNHTEDVDYEVCDHMVMLLRVEDKLTLIGNRYSQNVSQKVVIGDVNDNAPEFLDLKDAFVVVPETAFITTEVASVKAEDKDSGENAALSFSINKVEFIFSNGETQQLGNIFSITTTTEDGIYTGSIRVANNLDRTFKGQYEVTVIVKDGGQPSLSASRSLTIFTIDESYRVVLRFSKSVDELTDNSPAIISQLSIATGSTVFVAGIESAGASKRAIRAGDQSIMTVYCVYTNGTAITPIELNRIIQSNSEVLGALLRLGLYVIGPEDPIIQDDNKMFLGIIAGLAAFIVVVIIIMVSTIVCMRKSHSRKIRAIKASKAAKALPGEMTQGVEAIPGTNIFNAEGANPILNVDLDLGFDLSSSSSDNTSVNSDYDQILARENPIYQFSKDETSSSRDSGHGEEPLAAALNDRQNMSFSNTALDTTDL</sequence>
<feature type="domain" description="Cadherin" evidence="22">
    <location>
        <begin position="398"/>
        <end position="512"/>
    </location>
</feature>
<evidence type="ECO:0000256" key="13">
    <source>
        <dbReference type="ARBA" id="ARBA00023136"/>
    </source>
</evidence>
<accession>A0AAV7C0S1</accession>
<dbReference type="GO" id="GO:0016324">
    <property type="term" value="C:apical plasma membrane"/>
    <property type="evidence" value="ECO:0007669"/>
    <property type="project" value="UniProtKB-SubCell"/>
</dbReference>
<evidence type="ECO:0000256" key="16">
    <source>
        <dbReference type="ARBA" id="ARBA00060382"/>
    </source>
</evidence>
<evidence type="ECO:0000256" key="15">
    <source>
        <dbReference type="ARBA" id="ARBA00059631"/>
    </source>
</evidence>
<evidence type="ECO:0000256" key="2">
    <source>
        <dbReference type="ARBA" id="ARBA00004282"/>
    </source>
</evidence>